<keyword evidence="9 13" id="KW-1133">Transmembrane helix</keyword>
<dbReference type="PANTHER" id="PTHR32024:SF2">
    <property type="entry name" value="TRK SYSTEM POTASSIUM UPTAKE PROTEIN TRKG-RELATED"/>
    <property type="match status" value="1"/>
</dbReference>
<dbReference type="GO" id="GO:0015379">
    <property type="term" value="F:potassium:chloride symporter activity"/>
    <property type="evidence" value="ECO:0007669"/>
    <property type="project" value="InterPro"/>
</dbReference>
<comment type="similarity">
    <text evidence="2">Belongs to the TrkH potassium transport family.</text>
</comment>
<feature type="transmembrane region" description="Helical" evidence="13">
    <location>
        <begin position="269"/>
        <end position="287"/>
    </location>
</feature>
<keyword evidence="8 12" id="KW-0630">Potassium</keyword>
<dbReference type="GO" id="GO:0005886">
    <property type="term" value="C:plasma membrane"/>
    <property type="evidence" value="ECO:0007669"/>
    <property type="project" value="UniProtKB-SubCell"/>
</dbReference>
<feature type="binding site" evidence="12">
    <location>
        <position position="312"/>
    </location>
    <ligand>
        <name>K(+)</name>
        <dbReference type="ChEBI" id="CHEBI:29103"/>
    </ligand>
</feature>
<evidence type="ECO:0000256" key="8">
    <source>
        <dbReference type="ARBA" id="ARBA00022958"/>
    </source>
</evidence>
<dbReference type="GO" id="GO:0046872">
    <property type="term" value="F:metal ion binding"/>
    <property type="evidence" value="ECO:0007669"/>
    <property type="project" value="UniProtKB-KW"/>
</dbReference>
<comment type="caution">
    <text evidence="14">The sequence shown here is derived from an EMBL/GenBank/DDBJ whole genome shotgun (WGS) entry which is preliminary data.</text>
</comment>
<feature type="transmembrane region" description="Helical" evidence="13">
    <location>
        <begin position="37"/>
        <end position="56"/>
    </location>
</feature>
<evidence type="ECO:0000256" key="2">
    <source>
        <dbReference type="ARBA" id="ARBA00009137"/>
    </source>
</evidence>
<evidence type="ECO:0000256" key="9">
    <source>
        <dbReference type="ARBA" id="ARBA00022989"/>
    </source>
</evidence>
<keyword evidence="6" id="KW-0633">Potassium transport</keyword>
<sequence length="491" mass="53737">MNYSMIRYILAWVFTFEGMFLMLPAIVGGIYGEKQGLVYLAVAAGCLLVGTLGRIRKIRSKVFYSKEGFAAVSLSWIIMSLVGALPFFITGDIPAYEDALFETISGFTTTGSSILSNVEALTHCSLFWRSFTHWIGGMGVLVFIMAVLPLSGGSIMHLMRAESPGPAVGKLVPKVRHTAMILYGIYIVFTFVEIIALLITGMSPFEAMTLTFGTVGTGGFGVLNDSIASYSLASQIVITTFMIICSINFNVYYLLLIRKTKEAFMNQELRYYLGIVFGSALLIAINIKGSFDNFFMAFHTALFQVASVSSTTGFATTDFNLWPEFSKTILVLLMFVGACAGSTGGGIKVSRLVVFLKAIKSEVMSITHPRSVQKVQTDGRPLSNDAVRRVLCYLGAYVIIVLVSILLISLDGKDMTTNLTAVMATFNNIGPGLNLVGPTSNFGDYSVFSKIVLMFDMLVGRLEIFPLLILFAPGLWTVPKRRLAKKKKNFE</sequence>
<evidence type="ECO:0000256" key="12">
    <source>
        <dbReference type="PIRSR" id="PIRSR006247-1"/>
    </source>
</evidence>
<feature type="binding site" evidence="12">
    <location>
        <position position="218"/>
    </location>
    <ligand>
        <name>K(+)</name>
        <dbReference type="ChEBI" id="CHEBI:29103"/>
    </ligand>
</feature>
<feature type="binding site" evidence="12">
    <location>
        <position position="109"/>
    </location>
    <ligand>
        <name>K(+)</name>
        <dbReference type="ChEBI" id="CHEBI:29103"/>
    </ligand>
</feature>
<evidence type="ECO:0000256" key="4">
    <source>
        <dbReference type="ARBA" id="ARBA00022475"/>
    </source>
</evidence>
<dbReference type="EMBL" id="QSFO01000008">
    <property type="protein sequence ID" value="RHA54000.1"/>
    <property type="molecule type" value="Genomic_DNA"/>
</dbReference>
<feature type="binding site" evidence="12">
    <location>
        <position position="311"/>
    </location>
    <ligand>
        <name>K(+)</name>
        <dbReference type="ChEBI" id="CHEBI:29103"/>
    </ligand>
</feature>
<organism evidence="14 15">
    <name type="scientific">Eubacterium ventriosum</name>
    <dbReference type="NCBI Taxonomy" id="39496"/>
    <lineage>
        <taxon>Bacteria</taxon>
        <taxon>Bacillati</taxon>
        <taxon>Bacillota</taxon>
        <taxon>Clostridia</taxon>
        <taxon>Eubacteriales</taxon>
        <taxon>Eubacteriaceae</taxon>
        <taxon>Eubacterium</taxon>
    </lineage>
</organism>
<gene>
    <name evidence="14" type="ORF">DW929_07995</name>
</gene>
<dbReference type="InterPro" id="IPR003445">
    <property type="entry name" value="Cat_transpt"/>
</dbReference>
<keyword evidence="4" id="KW-1003">Cell membrane</keyword>
<feature type="binding site" evidence="12">
    <location>
        <position position="110"/>
    </location>
    <ligand>
        <name>K(+)</name>
        <dbReference type="ChEBI" id="CHEBI:29103"/>
    </ligand>
</feature>
<evidence type="ECO:0000256" key="3">
    <source>
        <dbReference type="ARBA" id="ARBA00022448"/>
    </source>
</evidence>
<feature type="transmembrane region" description="Helical" evidence="13">
    <location>
        <begin position="232"/>
        <end position="257"/>
    </location>
</feature>
<evidence type="ECO:0000256" key="6">
    <source>
        <dbReference type="ARBA" id="ARBA00022538"/>
    </source>
</evidence>
<keyword evidence="10" id="KW-0406">Ion transport</keyword>
<evidence type="ECO:0000313" key="15">
    <source>
        <dbReference type="Proteomes" id="UP000284598"/>
    </source>
</evidence>
<evidence type="ECO:0000256" key="1">
    <source>
        <dbReference type="ARBA" id="ARBA00004429"/>
    </source>
</evidence>
<dbReference type="PANTHER" id="PTHR32024">
    <property type="entry name" value="TRK SYSTEM POTASSIUM UPTAKE PROTEIN TRKG-RELATED"/>
    <property type="match status" value="1"/>
</dbReference>
<keyword evidence="7 13" id="KW-0812">Transmembrane</keyword>
<evidence type="ECO:0000256" key="5">
    <source>
        <dbReference type="ARBA" id="ARBA00022519"/>
    </source>
</evidence>
<feature type="transmembrane region" description="Helical" evidence="13">
    <location>
        <begin position="68"/>
        <end position="89"/>
    </location>
</feature>
<proteinExistence type="inferred from homology"/>
<dbReference type="Pfam" id="PF02386">
    <property type="entry name" value="TrkH"/>
    <property type="match status" value="2"/>
</dbReference>
<feature type="transmembrane region" description="Helical" evidence="13">
    <location>
        <begin position="9"/>
        <end position="31"/>
    </location>
</feature>
<keyword evidence="5" id="KW-0997">Cell inner membrane</keyword>
<dbReference type="AlphaFoldDB" id="A0A413RZ31"/>
<accession>A0A413RZ31</accession>
<feature type="transmembrane region" description="Helical" evidence="13">
    <location>
        <begin position="135"/>
        <end position="159"/>
    </location>
</feature>
<dbReference type="RefSeq" id="WP_118025426.1">
    <property type="nucleotide sequence ID" value="NZ_QSFO01000008.1"/>
</dbReference>
<dbReference type="PIRSF" id="PIRSF006247">
    <property type="entry name" value="TrkH"/>
    <property type="match status" value="1"/>
</dbReference>
<comment type="subcellular location">
    <subcellularLocation>
        <location evidence="1">Cell inner membrane</location>
        <topology evidence="1">Multi-pass membrane protein</topology>
    </subcellularLocation>
</comment>
<dbReference type="Proteomes" id="UP000284598">
    <property type="component" value="Unassembled WGS sequence"/>
</dbReference>
<dbReference type="InterPro" id="IPR004772">
    <property type="entry name" value="TrkH"/>
</dbReference>
<evidence type="ECO:0000313" key="14">
    <source>
        <dbReference type="EMBL" id="RHA54000.1"/>
    </source>
</evidence>
<evidence type="ECO:0000256" key="10">
    <source>
        <dbReference type="ARBA" id="ARBA00023065"/>
    </source>
</evidence>
<evidence type="ECO:0000256" key="11">
    <source>
        <dbReference type="ARBA" id="ARBA00023136"/>
    </source>
</evidence>
<feature type="transmembrane region" description="Helical" evidence="13">
    <location>
        <begin position="458"/>
        <end position="478"/>
    </location>
</feature>
<protein>
    <submittedName>
        <fullName evidence="14">TrkH family potassium uptake protein</fullName>
    </submittedName>
</protein>
<name>A0A413RZ31_9FIRM</name>
<feature type="transmembrane region" description="Helical" evidence="13">
    <location>
        <begin position="329"/>
        <end position="347"/>
    </location>
</feature>
<feature type="transmembrane region" description="Helical" evidence="13">
    <location>
        <begin position="390"/>
        <end position="410"/>
    </location>
</feature>
<feature type="transmembrane region" description="Helical" evidence="13">
    <location>
        <begin position="180"/>
        <end position="202"/>
    </location>
</feature>
<reference evidence="14 15" key="1">
    <citation type="submission" date="2018-08" db="EMBL/GenBank/DDBJ databases">
        <title>A genome reference for cultivated species of the human gut microbiota.</title>
        <authorList>
            <person name="Zou Y."/>
            <person name="Xue W."/>
            <person name="Luo G."/>
        </authorList>
    </citation>
    <scope>NUCLEOTIDE SEQUENCE [LARGE SCALE GENOMIC DNA]</scope>
    <source>
        <strain evidence="14 15">AM43-2</strain>
    </source>
</reference>
<evidence type="ECO:0000256" key="13">
    <source>
        <dbReference type="SAM" id="Phobius"/>
    </source>
</evidence>
<evidence type="ECO:0000256" key="7">
    <source>
        <dbReference type="ARBA" id="ARBA00022692"/>
    </source>
</evidence>
<keyword evidence="3" id="KW-0813">Transport</keyword>
<keyword evidence="11 13" id="KW-0472">Membrane</keyword>
<feature type="binding site" evidence="12">
    <location>
        <position position="428"/>
    </location>
    <ligand>
        <name>K(+)</name>
        <dbReference type="ChEBI" id="CHEBI:29103"/>
    </ligand>
</feature>
<keyword evidence="12" id="KW-0479">Metal-binding</keyword>